<proteinExistence type="predicted"/>
<name>E9EHH0_METAQ</name>
<feature type="compositionally biased region" description="Polar residues" evidence="1">
    <location>
        <begin position="1"/>
        <end position="17"/>
    </location>
</feature>
<feature type="region of interest" description="Disordered" evidence="1">
    <location>
        <begin position="1"/>
        <end position="21"/>
    </location>
</feature>
<sequence length="104" mass="10910">MDSLTTIGHTGGSSSQGDPICNEQHSLLAPLILPHPYSFFQANLAEIHGFWAKLCLDTSVAGANTTIDDVLAAIRTVDQIISDGSSLLEASTCLHTVSKNSGIT</sequence>
<dbReference type="OrthoDB" id="5132307at2759"/>
<dbReference type="EMBL" id="GL698613">
    <property type="protein sequence ID" value="EFY84653.1"/>
    <property type="molecule type" value="Genomic_DNA"/>
</dbReference>
<organism evidence="3">
    <name type="scientific">Metarhizium acridum (strain CQMa 102)</name>
    <dbReference type="NCBI Taxonomy" id="655827"/>
    <lineage>
        <taxon>Eukaryota</taxon>
        <taxon>Fungi</taxon>
        <taxon>Dikarya</taxon>
        <taxon>Ascomycota</taxon>
        <taxon>Pezizomycotina</taxon>
        <taxon>Sordariomycetes</taxon>
        <taxon>Hypocreomycetidae</taxon>
        <taxon>Hypocreales</taxon>
        <taxon>Clavicipitaceae</taxon>
        <taxon>Metarhizium</taxon>
    </lineage>
</organism>
<protein>
    <submittedName>
        <fullName evidence="2">Uncharacterized protein</fullName>
    </submittedName>
</protein>
<evidence type="ECO:0000313" key="3">
    <source>
        <dbReference type="Proteomes" id="UP000002499"/>
    </source>
</evidence>
<accession>E9EHH0</accession>
<dbReference type="InParanoid" id="E9EHH0"/>
<dbReference type="HOGENOM" id="CLU_2250721_0_0_1"/>
<evidence type="ECO:0000313" key="2">
    <source>
        <dbReference type="EMBL" id="EFY84653.1"/>
    </source>
</evidence>
<dbReference type="Proteomes" id="UP000002499">
    <property type="component" value="Unassembled WGS sequence"/>
</dbReference>
<reference evidence="2 3" key="1">
    <citation type="journal article" date="2011" name="PLoS Genet.">
        <title>Genome sequencing and comparative transcriptomics of the model entomopathogenic fungi Metarhizium anisopliae and M. acridum.</title>
        <authorList>
            <person name="Gao Q."/>
            <person name="Jin K."/>
            <person name="Ying S.H."/>
            <person name="Zhang Y."/>
            <person name="Xiao G."/>
            <person name="Shang Y."/>
            <person name="Duan Z."/>
            <person name="Hu X."/>
            <person name="Xie X.Q."/>
            <person name="Zhou G."/>
            <person name="Peng G."/>
            <person name="Luo Z."/>
            <person name="Huang W."/>
            <person name="Wang B."/>
            <person name="Fang W."/>
            <person name="Wang S."/>
            <person name="Zhong Y."/>
            <person name="Ma L.J."/>
            <person name="St Leger R.J."/>
            <person name="Zhao G.P."/>
            <person name="Pei Y."/>
            <person name="Feng M.G."/>
            <person name="Xia Y."/>
            <person name="Wang C."/>
        </authorList>
    </citation>
    <scope>NUCLEOTIDE SEQUENCE [LARGE SCALE GENOMIC DNA]</scope>
    <source>
        <strain evidence="2 3">CQMa 102</strain>
    </source>
</reference>
<evidence type="ECO:0000256" key="1">
    <source>
        <dbReference type="SAM" id="MobiDB-lite"/>
    </source>
</evidence>
<dbReference type="AlphaFoldDB" id="E9EHH0"/>
<keyword evidence="3" id="KW-1185">Reference proteome</keyword>
<gene>
    <name evidence="2" type="ORF">MAC_09318</name>
</gene>